<accession>A0A2U0SFH1</accession>
<dbReference type="PROSITE" id="PS51257">
    <property type="entry name" value="PROKAR_LIPOPROTEIN"/>
    <property type="match status" value="1"/>
</dbReference>
<dbReference type="RefSeq" id="WP_116469481.1">
    <property type="nucleotide sequence ID" value="NZ_QENQ01000001.1"/>
</dbReference>
<dbReference type="Proteomes" id="UP000245890">
    <property type="component" value="Unassembled WGS sequence"/>
</dbReference>
<sequence length="166" mass="17309">MTVRSHWPVLLSMLLLAGCGGSPDDQGDLAQANEAQAIKPGPMLGGIDLSKPLRLRAGDGKGWTLDLAPGRILYRPAGKPPVPFYPVSPRLGVGEARYPTQTPDGETVAIVLRPEACGKGDAAAPLTATLTIGARSYAGCASPLPIEQIRYDLYNEAMSDAENAGG</sequence>
<dbReference type="AlphaFoldDB" id="A0A2U0SFH1"/>
<dbReference type="OrthoDB" id="5489750at2"/>
<proteinExistence type="predicted"/>
<evidence type="ECO:0000313" key="2">
    <source>
        <dbReference type="Proteomes" id="UP000245890"/>
    </source>
</evidence>
<name>A0A2U0SFH1_9SPHN</name>
<evidence type="ECO:0000313" key="1">
    <source>
        <dbReference type="EMBL" id="PVX30064.1"/>
    </source>
</evidence>
<gene>
    <name evidence="1" type="ORF">DD559_12590</name>
</gene>
<keyword evidence="2" id="KW-1185">Reference proteome</keyword>
<comment type="caution">
    <text evidence="1">The sequence shown here is derived from an EMBL/GenBank/DDBJ whole genome shotgun (WGS) entry which is preliminary data.</text>
</comment>
<protein>
    <submittedName>
        <fullName evidence="1">Uncharacterized protein</fullName>
    </submittedName>
</protein>
<reference evidence="1 2" key="1">
    <citation type="submission" date="2018-05" db="EMBL/GenBank/DDBJ databases">
        <title>Description of Sphingomonas pokkalii sp nov, isolated from the rhizosphere of saline tolerant pokkali rice and its draft genome analysis.</title>
        <authorList>
            <person name="Menon R."/>
            <person name="Kumari S."/>
            <person name="Rameshkumar N."/>
        </authorList>
    </citation>
    <scope>NUCLEOTIDE SEQUENCE [LARGE SCALE GENOMIC DNA]</scope>
    <source>
        <strain evidence="1 2">L3B27</strain>
    </source>
</reference>
<organism evidence="1 2">
    <name type="scientific">Sphingomonas pokkalii</name>
    <dbReference type="NCBI Taxonomy" id="2175090"/>
    <lineage>
        <taxon>Bacteria</taxon>
        <taxon>Pseudomonadati</taxon>
        <taxon>Pseudomonadota</taxon>
        <taxon>Alphaproteobacteria</taxon>
        <taxon>Sphingomonadales</taxon>
        <taxon>Sphingomonadaceae</taxon>
        <taxon>Sphingomonas</taxon>
    </lineage>
</organism>
<dbReference type="EMBL" id="QENQ01000001">
    <property type="protein sequence ID" value="PVX30064.1"/>
    <property type="molecule type" value="Genomic_DNA"/>
</dbReference>